<dbReference type="STRING" id="4097.A0A1S4BV79"/>
<dbReference type="RefSeq" id="XP_016492791.1">
    <property type="nucleotide sequence ID" value="XM_016637305.2"/>
</dbReference>
<name>A0A1S4BV79_TOBAC</name>
<dbReference type="KEGG" id="nta:107812247"/>
<protein>
    <submittedName>
        <fullName evidence="2">Uncharacterized protein LOC107812247</fullName>
    </submittedName>
</protein>
<dbReference type="GeneID" id="107812247"/>
<dbReference type="OrthoDB" id="3980at2759"/>
<evidence type="ECO:0000313" key="2">
    <source>
        <dbReference type="RefSeq" id="XP_016492791.1"/>
    </source>
</evidence>
<dbReference type="AlphaFoldDB" id="A0A1S4BV79"/>
<dbReference type="PANTHER" id="PTHR34127">
    <property type="entry name" value="OS04G0405600 PROTEIN"/>
    <property type="match status" value="1"/>
</dbReference>
<organism evidence="1 2">
    <name type="scientific">Nicotiana tabacum</name>
    <name type="common">Common tobacco</name>
    <dbReference type="NCBI Taxonomy" id="4097"/>
    <lineage>
        <taxon>Eukaryota</taxon>
        <taxon>Viridiplantae</taxon>
        <taxon>Streptophyta</taxon>
        <taxon>Embryophyta</taxon>
        <taxon>Tracheophyta</taxon>
        <taxon>Spermatophyta</taxon>
        <taxon>Magnoliopsida</taxon>
        <taxon>eudicotyledons</taxon>
        <taxon>Gunneridae</taxon>
        <taxon>Pentapetalae</taxon>
        <taxon>asterids</taxon>
        <taxon>lamiids</taxon>
        <taxon>Solanales</taxon>
        <taxon>Solanaceae</taxon>
        <taxon>Nicotianoideae</taxon>
        <taxon>Nicotianeae</taxon>
        <taxon>Nicotiana</taxon>
    </lineage>
</organism>
<reference evidence="2" key="2">
    <citation type="submission" date="2025-08" db="UniProtKB">
        <authorList>
            <consortium name="RefSeq"/>
        </authorList>
    </citation>
    <scope>IDENTIFICATION</scope>
    <source>
        <tissue evidence="2">Leaf</tissue>
    </source>
</reference>
<sequence>MASTSAAYITTFTSNLHEIKQKPFFPSKCTDLFHPFSPLNLKNPKFFKFPKMTLSNEYEYVGTENFNSPRTSYNYNNATTAKFYKRMDSCLVIPPPKGKKPKAIIKFVGGAFIGAVPEVSYSYLLENLAREGYLIICVPYNVTFDHAQVTRQVFERFHACFGSILASGLPDSGLSAADIVDLPLYSVGHSNGALIQALTGSYFCEKIPKANIIISYNNRPASEAVPYFEQLGLLVGQMVPVISPVYSMAQSASGDALRVLLDTAGTIIPDYDPETVVSLTKFADQLPSVFGELAQGISEFKPTPSENLECFKNSYNVKRTLLVKFDSDTIDETDRLEETLKPRVESFGGKVEKIALTGNHITPCVQEPKWRVGAVYTPADAVAQVVKTVALNDTKGLCTTIVNWFDRIEEF</sequence>
<dbReference type="PANTHER" id="PTHR34127:SF3">
    <property type="entry name" value="INITIATION FACTOR 4F SUBUNIT (DUF1350)"/>
    <property type="match status" value="1"/>
</dbReference>
<dbReference type="Proteomes" id="UP000790787">
    <property type="component" value="Chromosome 1"/>
</dbReference>
<proteinExistence type="predicted"/>
<evidence type="ECO:0000313" key="1">
    <source>
        <dbReference type="Proteomes" id="UP000790787"/>
    </source>
</evidence>
<keyword evidence="1" id="KW-1185">Reference proteome</keyword>
<accession>A0A1S4BV79</accession>
<reference evidence="1" key="1">
    <citation type="journal article" date="2014" name="Nat. Commun.">
        <title>The tobacco genome sequence and its comparison with those of tomato and potato.</title>
        <authorList>
            <person name="Sierro N."/>
            <person name="Battey J.N."/>
            <person name="Ouadi S."/>
            <person name="Bakaher N."/>
            <person name="Bovet L."/>
            <person name="Willig A."/>
            <person name="Goepfert S."/>
            <person name="Peitsch M.C."/>
            <person name="Ivanov N.V."/>
        </authorList>
    </citation>
    <scope>NUCLEOTIDE SEQUENCE [LARGE SCALE GENOMIC DNA]</scope>
</reference>
<dbReference type="PaxDb" id="4097-A0A1S4BV79"/>
<dbReference type="Pfam" id="PF07082">
    <property type="entry name" value="DUF1350"/>
    <property type="match status" value="1"/>
</dbReference>
<dbReference type="OMA" id="VYDQEAM"/>
<dbReference type="RefSeq" id="XP_016492791.1">
    <property type="nucleotide sequence ID" value="XM_016637305.1"/>
</dbReference>
<dbReference type="InterPro" id="IPR010765">
    <property type="entry name" value="DUF1350"/>
</dbReference>
<gene>
    <name evidence="2" type="primary">LOC107812247</name>
</gene>